<evidence type="ECO:0000256" key="1">
    <source>
        <dbReference type="ARBA" id="ARBA00022801"/>
    </source>
</evidence>
<keyword evidence="1" id="KW-0378">Hydrolase</keyword>
<dbReference type="Pfam" id="PF22784">
    <property type="entry name" value="PTP-SAK"/>
    <property type="match status" value="1"/>
</dbReference>
<feature type="domain" description="C2 tensin-type" evidence="5">
    <location>
        <begin position="302"/>
        <end position="450"/>
    </location>
</feature>
<dbReference type="PROSITE" id="PS51181">
    <property type="entry name" value="PPASE_TENSIN"/>
    <property type="match status" value="1"/>
</dbReference>
<dbReference type="InterPro" id="IPR016130">
    <property type="entry name" value="Tyr_Pase_AS"/>
</dbReference>
<dbReference type="InterPro" id="IPR029021">
    <property type="entry name" value="Prot-tyrosine_phosphatase-like"/>
</dbReference>
<dbReference type="GO" id="GO:0016314">
    <property type="term" value="F:phosphatidylinositol-3,4,5-trisphosphate 3-phosphatase activity"/>
    <property type="evidence" value="ECO:0007669"/>
    <property type="project" value="TreeGrafter"/>
</dbReference>
<sequence>MLKRLSERFPAAATRLEAYTGAGSPDARGASPVAAADAAADADAASPSPAPPTLFGEEAQSDGHAPPPTLKSALFNSAAAAGVLGLMKKAQEAAKEGAEKARRALDAADMDALQRRLSHALDRSTGDVNLELLNFAYVTDSVVAMGFPNMNLGSSRALLKDNPIDLVAMYLNAKHAGHYMIWNLSEETYDYAYFDNQVLEFNFPGHPAPPLGLVFKICASIESWLQADDQNLAAVHCLTGKGRTGTVIACYLAWVGQFPNAMESLEYVAEKRNTSVEKLTIPSQRRYIQYFNNVMEGVKPRSSPLLLRRVIINTIPVFEERRVLESTKKDSSTDDGSETVGVEGESLTSPAAVAEEEEEELVETVEEGCCPYLQIFKGGKIVFTTTWKDMEDGHGVQWASTGDGSVSFNVDCMLQGDILVRCRHLTAAGERVSMFRGAFHTGYIPQGILR</sequence>
<evidence type="ECO:0000259" key="3">
    <source>
        <dbReference type="PROSITE" id="PS50056"/>
    </source>
</evidence>
<feature type="region of interest" description="Disordered" evidence="2">
    <location>
        <begin position="326"/>
        <end position="353"/>
    </location>
</feature>
<accession>A0A9W6TT22</accession>
<dbReference type="Gene3D" id="2.60.40.1110">
    <property type="match status" value="1"/>
</dbReference>
<dbReference type="Pfam" id="PF10409">
    <property type="entry name" value="PTEN_C2"/>
    <property type="match status" value="1"/>
</dbReference>
<dbReference type="SUPFAM" id="SSF49562">
    <property type="entry name" value="C2 domain (Calcium/lipid-binding domain, CaLB)"/>
    <property type="match status" value="1"/>
</dbReference>
<dbReference type="InterPro" id="IPR057023">
    <property type="entry name" value="PTP-SAK"/>
</dbReference>
<organism evidence="6 7">
    <name type="scientific">Phytophthora fragariaefolia</name>
    <dbReference type="NCBI Taxonomy" id="1490495"/>
    <lineage>
        <taxon>Eukaryota</taxon>
        <taxon>Sar</taxon>
        <taxon>Stramenopiles</taxon>
        <taxon>Oomycota</taxon>
        <taxon>Peronosporomycetes</taxon>
        <taxon>Peronosporales</taxon>
        <taxon>Peronosporaceae</taxon>
        <taxon>Phytophthora</taxon>
    </lineage>
</organism>
<dbReference type="PANTHER" id="PTHR12305:SF94">
    <property type="entry name" value="PHOSPHATIDYLINOSITOL-3,4,5-TRISPHOSPHATE 3-PHOSPHATASE"/>
    <property type="match status" value="1"/>
</dbReference>
<comment type="caution">
    <text evidence="6">The sequence shown here is derived from an EMBL/GenBank/DDBJ whole genome shotgun (WGS) entry which is preliminary data.</text>
</comment>
<proteinExistence type="predicted"/>
<dbReference type="CDD" id="cd14497">
    <property type="entry name" value="PTP_PTEN-like"/>
    <property type="match status" value="1"/>
</dbReference>
<dbReference type="SMART" id="SM01326">
    <property type="entry name" value="PTEN_C2"/>
    <property type="match status" value="1"/>
</dbReference>
<dbReference type="Gene3D" id="3.90.190.10">
    <property type="entry name" value="Protein tyrosine phosphatase superfamily"/>
    <property type="match status" value="1"/>
</dbReference>
<dbReference type="EMBL" id="BSXT01000146">
    <property type="protein sequence ID" value="GMF19102.1"/>
    <property type="molecule type" value="Genomic_DNA"/>
</dbReference>
<protein>
    <submittedName>
        <fullName evidence="6">Unnamed protein product</fullName>
    </submittedName>
</protein>
<feature type="compositionally biased region" description="Low complexity" evidence="2">
    <location>
        <begin position="25"/>
        <end position="47"/>
    </location>
</feature>
<dbReference type="OrthoDB" id="16692at2759"/>
<gene>
    <name evidence="6" type="ORF">Pfra01_000188800</name>
</gene>
<dbReference type="InterPro" id="IPR014020">
    <property type="entry name" value="Tensin_C2-dom"/>
</dbReference>
<evidence type="ECO:0000259" key="5">
    <source>
        <dbReference type="PROSITE" id="PS51182"/>
    </source>
</evidence>
<dbReference type="Proteomes" id="UP001165121">
    <property type="component" value="Unassembled WGS sequence"/>
</dbReference>
<feature type="domain" description="Tyrosine specific protein phosphatases" evidence="3">
    <location>
        <begin position="235"/>
        <end position="277"/>
    </location>
</feature>
<evidence type="ECO:0000259" key="4">
    <source>
        <dbReference type="PROSITE" id="PS51181"/>
    </source>
</evidence>
<evidence type="ECO:0000313" key="7">
    <source>
        <dbReference type="Proteomes" id="UP001165121"/>
    </source>
</evidence>
<dbReference type="GO" id="GO:0005829">
    <property type="term" value="C:cytosol"/>
    <property type="evidence" value="ECO:0007669"/>
    <property type="project" value="TreeGrafter"/>
</dbReference>
<dbReference type="PROSITE" id="PS51182">
    <property type="entry name" value="C2_TENSIN"/>
    <property type="match status" value="1"/>
</dbReference>
<dbReference type="PROSITE" id="PS00383">
    <property type="entry name" value="TYR_PHOSPHATASE_1"/>
    <property type="match status" value="1"/>
</dbReference>
<feature type="region of interest" description="Disordered" evidence="2">
    <location>
        <begin position="18"/>
        <end position="71"/>
    </location>
</feature>
<dbReference type="PROSITE" id="PS50056">
    <property type="entry name" value="TYR_PHOSPHATASE_2"/>
    <property type="match status" value="1"/>
</dbReference>
<dbReference type="InterPro" id="IPR029023">
    <property type="entry name" value="Tensin_phosphatase"/>
</dbReference>
<feature type="domain" description="Phosphatase tensin-type" evidence="4">
    <location>
        <begin position="133"/>
        <end position="298"/>
    </location>
</feature>
<dbReference type="SUPFAM" id="SSF52799">
    <property type="entry name" value="(Phosphotyrosine protein) phosphatases II"/>
    <property type="match status" value="1"/>
</dbReference>
<keyword evidence="7" id="KW-1185">Reference proteome</keyword>
<evidence type="ECO:0000313" key="6">
    <source>
        <dbReference type="EMBL" id="GMF19102.1"/>
    </source>
</evidence>
<dbReference type="InterPro" id="IPR035892">
    <property type="entry name" value="C2_domain_sf"/>
</dbReference>
<dbReference type="InterPro" id="IPR000387">
    <property type="entry name" value="Tyr_Pase_dom"/>
</dbReference>
<reference evidence="6" key="1">
    <citation type="submission" date="2023-04" db="EMBL/GenBank/DDBJ databases">
        <title>Phytophthora fragariaefolia NBRC 109709.</title>
        <authorList>
            <person name="Ichikawa N."/>
            <person name="Sato H."/>
            <person name="Tonouchi N."/>
        </authorList>
    </citation>
    <scope>NUCLEOTIDE SEQUENCE</scope>
    <source>
        <strain evidence="6">NBRC 109709</strain>
    </source>
</reference>
<dbReference type="PANTHER" id="PTHR12305">
    <property type="entry name" value="PHOSPHATASE WITH HOMOLOGY TO TENSIN"/>
    <property type="match status" value="1"/>
</dbReference>
<dbReference type="InterPro" id="IPR051281">
    <property type="entry name" value="Dual-spec_lipid-protein_phosph"/>
</dbReference>
<evidence type="ECO:0000256" key="2">
    <source>
        <dbReference type="SAM" id="MobiDB-lite"/>
    </source>
</evidence>
<dbReference type="AlphaFoldDB" id="A0A9W6TT22"/>
<name>A0A9W6TT22_9STRA</name>